<dbReference type="PANTHER" id="PTHR47163">
    <property type="entry name" value="DDE_TNP_IS1595 DOMAIN-CONTAINING PROTEIN"/>
    <property type="match status" value="1"/>
</dbReference>
<dbReference type="PANTHER" id="PTHR47163:SF2">
    <property type="entry name" value="SI:DKEY-17M8.2"/>
    <property type="match status" value="1"/>
</dbReference>
<sequence length="251" mass="29440">MYHLPDEGLFAMDKVLEATSNETFCVKWRMEVGLIDRHKTCPLCQLPMRLAPTRKRWRSCRRTKHEGGREVCRGLLTNSFFNESKITLCTGVCLLLAWCMRLPQEQDAELAGTSERSVHQYYAFCRSMCSKELLKSEFKKHKYHQGRHYEEFCLFGGVERGTGRWFGRVVYMYNKRTKATLLPIIKRFIKPRYVEPMNLSNHSENFVDPLTGTQTNTIEGLWETTIKRHIKSMRGMTNVCLDSYLDEDIME</sequence>
<name>A0A225VHT9_9STRA</name>
<dbReference type="Proteomes" id="UP000198211">
    <property type="component" value="Unassembled WGS sequence"/>
</dbReference>
<reference evidence="2" key="1">
    <citation type="submission" date="2017-03" db="EMBL/GenBank/DDBJ databases">
        <title>Phytopthora megakarya and P. palmivora, two closely related causual agents of cacao black pod achieved similar genome size and gene model numbers by different mechanisms.</title>
        <authorList>
            <person name="Ali S."/>
            <person name="Shao J."/>
            <person name="Larry D.J."/>
            <person name="Kronmiller B."/>
            <person name="Shen D."/>
            <person name="Strem M.D."/>
            <person name="Melnick R.L."/>
            <person name="Guiltinan M.J."/>
            <person name="Tyler B.M."/>
            <person name="Meinhardt L.W."/>
            <person name="Bailey B.A."/>
        </authorList>
    </citation>
    <scope>NUCLEOTIDE SEQUENCE [LARGE SCALE GENOMIC DNA]</scope>
    <source>
        <strain evidence="2">zdho120</strain>
    </source>
</reference>
<dbReference type="AlphaFoldDB" id="A0A225VHT9"/>
<keyword evidence="2" id="KW-1185">Reference proteome</keyword>
<evidence type="ECO:0000313" key="2">
    <source>
        <dbReference type="Proteomes" id="UP000198211"/>
    </source>
</evidence>
<proteinExistence type="predicted"/>
<comment type="caution">
    <text evidence="1">The sequence shown here is derived from an EMBL/GenBank/DDBJ whole genome shotgun (WGS) entry which is preliminary data.</text>
</comment>
<gene>
    <name evidence="1" type="ORF">PHMEG_00024092</name>
</gene>
<dbReference type="InterPro" id="IPR053164">
    <property type="entry name" value="IS1016-like_transposase"/>
</dbReference>
<evidence type="ECO:0000313" key="1">
    <source>
        <dbReference type="EMBL" id="OWZ04070.1"/>
    </source>
</evidence>
<protein>
    <submittedName>
        <fullName evidence="1">Uncharacterized protein</fullName>
    </submittedName>
</protein>
<organism evidence="1 2">
    <name type="scientific">Phytophthora megakarya</name>
    <dbReference type="NCBI Taxonomy" id="4795"/>
    <lineage>
        <taxon>Eukaryota</taxon>
        <taxon>Sar</taxon>
        <taxon>Stramenopiles</taxon>
        <taxon>Oomycota</taxon>
        <taxon>Peronosporomycetes</taxon>
        <taxon>Peronosporales</taxon>
        <taxon>Peronosporaceae</taxon>
        <taxon>Phytophthora</taxon>
    </lineage>
</organism>
<accession>A0A225VHT9</accession>
<dbReference type="OrthoDB" id="108710at2759"/>
<dbReference type="STRING" id="4795.A0A225VHT9"/>
<dbReference type="EMBL" id="NBNE01005162">
    <property type="protein sequence ID" value="OWZ04070.1"/>
    <property type="molecule type" value="Genomic_DNA"/>
</dbReference>